<name>A0ACC0HQB0_9ERIC</name>
<dbReference type="Proteomes" id="UP001060215">
    <property type="component" value="Chromosome 4"/>
</dbReference>
<accession>A0ACC0HQB0</accession>
<dbReference type="EMBL" id="CM045761">
    <property type="protein sequence ID" value="KAI8015229.1"/>
    <property type="molecule type" value="Genomic_DNA"/>
</dbReference>
<proteinExistence type="predicted"/>
<protein>
    <submittedName>
        <fullName evidence="1">Uncharacterized protein</fullName>
    </submittedName>
</protein>
<keyword evidence="2" id="KW-1185">Reference proteome</keyword>
<sequence length="84" mass="9625">MMLYAFWNNLEDVKNFLPFRQPSILTFPPLAKGAPGSSSHLTWQSKILPKNLLRVIWDLGYSGYELKCRSSMKTMWGCLSGLSR</sequence>
<organism evidence="1 2">
    <name type="scientific">Camellia lanceoleosa</name>
    <dbReference type="NCBI Taxonomy" id="1840588"/>
    <lineage>
        <taxon>Eukaryota</taxon>
        <taxon>Viridiplantae</taxon>
        <taxon>Streptophyta</taxon>
        <taxon>Embryophyta</taxon>
        <taxon>Tracheophyta</taxon>
        <taxon>Spermatophyta</taxon>
        <taxon>Magnoliopsida</taxon>
        <taxon>eudicotyledons</taxon>
        <taxon>Gunneridae</taxon>
        <taxon>Pentapetalae</taxon>
        <taxon>asterids</taxon>
        <taxon>Ericales</taxon>
        <taxon>Theaceae</taxon>
        <taxon>Camellia</taxon>
    </lineage>
</organism>
<comment type="caution">
    <text evidence="1">The sequence shown here is derived from an EMBL/GenBank/DDBJ whole genome shotgun (WGS) entry which is preliminary data.</text>
</comment>
<gene>
    <name evidence="1" type="ORF">LOK49_LG05G00162</name>
</gene>
<evidence type="ECO:0000313" key="2">
    <source>
        <dbReference type="Proteomes" id="UP001060215"/>
    </source>
</evidence>
<evidence type="ECO:0000313" key="1">
    <source>
        <dbReference type="EMBL" id="KAI8015229.1"/>
    </source>
</evidence>
<reference evidence="1 2" key="1">
    <citation type="journal article" date="2022" name="Plant J.">
        <title>Chromosome-level genome of Camellia lanceoleosa provides a valuable resource for understanding genome evolution and self-incompatibility.</title>
        <authorList>
            <person name="Gong W."/>
            <person name="Xiao S."/>
            <person name="Wang L."/>
            <person name="Liao Z."/>
            <person name="Chang Y."/>
            <person name="Mo W."/>
            <person name="Hu G."/>
            <person name="Li W."/>
            <person name="Zhao G."/>
            <person name="Zhu H."/>
            <person name="Hu X."/>
            <person name="Ji K."/>
            <person name="Xiang X."/>
            <person name="Song Q."/>
            <person name="Yuan D."/>
            <person name="Jin S."/>
            <person name="Zhang L."/>
        </authorList>
    </citation>
    <scope>NUCLEOTIDE SEQUENCE [LARGE SCALE GENOMIC DNA]</scope>
    <source>
        <strain evidence="1">SQ_2022a</strain>
    </source>
</reference>